<dbReference type="AlphaFoldDB" id="A0A8J5TSW1"/>
<keyword evidence="2" id="KW-1185">Reference proteome</keyword>
<organism evidence="1 2">
    <name type="scientific">Homarus americanus</name>
    <name type="common">American lobster</name>
    <dbReference type="NCBI Taxonomy" id="6706"/>
    <lineage>
        <taxon>Eukaryota</taxon>
        <taxon>Metazoa</taxon>
        <taxon>Ecdysozoa</taxon>
        <taxon>Arthropoda</taxon>
        <taxon>Crustacea</taxon>
        <taxon>Multicrustacea</taxon>
        <taxon>Malacostraca</taxon>
        <taxon>Eumalacostraca</taxon>
        <taxon>Eucarida</taxon>
        <taxon>Decapoda</taxon>
        <taxon>Pleocyemata</taxon>
        <taxon>Astacidea</taxon>
        <taxon>Nephropoidea</taxon>
        <taxon>Nephropidae</taxon>
        <taxon>Homarus</taxon>
    </lineage>
</organism>
<proteinExistence type="predicted"/>
<comment type="caution">
    <text evidence="1">The sequence shown here is derived from an EMBL/GenBank/DDBJ whole genome shotgun (WGS) entry which is preliminary data.</text>
</comment>
<dbReference type="Proteomes" id="UP000747542">
    <property type="component" value="Unassembled WGS sequence"/>
</dbReference>
<dbReference type="EMBL" id="JAHLQT010002534">
    <property type="protein sequence ID" value="KAG7176883.1"/>
    <property type="molecule type" value="Genomic_DNA"/>
</dbReference>
<reference evidence="1" key="1">
    <citation type="journal article" date="2021" name="Sci. Adv.">
        <title>The American lobster genome reveals insights on longevity, neural, and immune adaptations.</title>
        <authorList>
            <person name="Polinski J.M."/>
            <person name="Zimin A.V."/>
            <person name="Clark K.F."/>
            <person name="Kohn A.B."/>
            <person name="Sadowski N."/>
            <person name="Timp W."/>
            <person name="Ptitsyn A."/>
            <person name="Khanna P."/>
            <person name="Romanova D.Y."/>
            <person name="Williams P."/>
            <person name="Greenwood S.J."/>
            <person name="Moroz L.L."/>
            <person name="Walt D.R."/>
            <person name="Bodnar A.G."/>
        </authorList>
    </citation>
    <scope>NUCLEOTIDE SEQUENCE</scope>
    <source>
        <strain evidence="1">GMGI-L3</strain>
    </source>
</reference>
<accession>A0A8J5TSW1</accession>
<dbReference type="PROSITE" id="PS51257">
    <property type="entry name" value="PROKAR_LIPOPROTEIN"/>
    <property type="match status" value="1"/>
</dbReference>
<gene>
    <name evidence="1" type="ORF">Hamer_G000078</name>
</gene>
<name>A0A8J5TSW1_HOMAM</name>
<evidence type="ECO:0000313" key="1">
    <source>
        <dbReference type="EMBL" id="KAG7176883.1"/>
    </source>
</evidence>
<evidence type="ECO:0000313" key="2">
    <source>
        <dbReference type="Proteomes" id="UP000747542"/>
    </source>
</evidence>
<sequence length="87" mass="9632">MVSLVGRCRWTFRSSAASLATLAQFAAGCLASGTILKTICTPNTGNHHFLALQCMGFSQKSNMRRHVRSTHPEVKFLFERFPQSACI</sequence>
<protein>
    <submittedName>
        <fullName evidence="1">Putative krueppel-like</fullName>
    </submittedName>
</protein>